<name>A0ABM6GGQ8_9BACT</name>
<gene>
    <name evidence="1" type="ORF">BW47_06230</name>
</gene>
<dbReference type="Proteomes" id="UP000185490">
    <property type="component" value="Chromosome"/>
</dbReference>
<dbReference type="EMBL" id="CP007389">
    <property type="protein sequence ID" value="APT74891.1"/>
    <property type="molecule type" value="Genomic_DNA"/>
</dbReference>
<evidence type="ECO:0000313" key="2">
    <source>
        <dbReference type="Proteomes" id="UP000185490"/>
    </source>
</evidence>
<sequence>MDLAREDVRLVCNLCSILYQITEEEKSLFGNALSIYPSDYKISSEKVKLYEKLCKQEIADKPLPW</sequence>
<evidence type="ECO:0000313" key="1">
    <source>
        <dbReference type="EMBL" id="APT74891.1"/>
    </source>
</evidence>
<accession>A0ABM6GGQ8</accession>
<keyword evidence="2" id="KW-1185">Reference proteome</keyword>
<protein>
    <submittedName>
        <fullName evidence="1">Uncharacterized protein</fullName>
    </submittedName>
</protein>
<proteinExistence type="predicted"/>
<reference evidence="1 2" key="1">
    <citation type="submission" date="2014-02" db="EMBL/GenBank/DDBJ databases">
        <title>Diversity of Thermotogales isolates from hydrothermal vents.</title>
        <authorList>
            <person name="Haverkamp T.H.A."/>
            <person name="Lossouarn J."/>
            <person name="Geslin C."/>
            <person name="Nesbo C.L."/>
        </authorList>
    </citation>
    <scope>NUCLEOTIDE SEQUENCE [LARGE SCALE GENOMIC DNA]</scope>
    <source>
        <strain evidence="1 2">431</strain>
    </source>
</reference>
<dbReference type="RefSeq" id="WP_041426041.1">
    <property type="nucleotide sequence ID" value="NZ_CP007389.1"/>
</dbReference>
<organism evidence="1 2">
    <name type="scientific">Thermosipho melanesiensis</name>
    <dbReference type="NCBI Taxonomy" id="46541"/>
    <lineage>
        <taxon>Bacteria</taxon>
        <taxon>Thermotogati</taxon>
        <taxon>Thermotogota</taxon>
        <taxon>Thermotogae</taxon>
        <taxon>Thermotogales</taxon>
        <taxon>Fervidobacteriaceae</taxon>
        <taxon>Thermosipho</taxon>
    </lineage>
</organism>